<reference evidence="2" key="2">
    <citation type="submission" date="2022-06" db="UniProtKB">
        <authorList>
            <consortium name="EnsemblMetazoa"/>
        </authorList>
    </citation>
    <scope>IDENTIFICATION</scope>
    <source>
        <strain evidence="2">p50T (Dazao)</strain>
    </source>
</reference>
<dbReference type="EnsemblMetazoa" id="XM_038020648.1">
    <property type="protein sequence ID" value="XP_037876576.1"/>
    <property type="gene ID" value="LOC119630635"/>
</dbReference>
<evidence type="ECO:0000256" key="1">
    <source>
        <dbReference type="SAM" id="MobiDB-lite"/>
    </source>
</evidence>
<name>A0A8R2M7L8_BOMMO</name>
<evidence type="ECO:0000313" key="2">
    <source>
        <dbReference type="EnsemblMetazoa" id="XP_037876577.1"/>
    </source>
</evidence>
<dbReference type="EnsemblMetazoa" id="XM_038020650.1">
    <property type="protein sequence ID" value="XP_037876578.1"/>
    <property type="gene ID" value="LOC119630635"/>
</dbReference>
<evidence type="ECO:0000313" key="3">
    <source>
        <dbReference type="Proteomes" id="UP000005204"/>
    </source>
</evidence>
<dbReference type="Proteomes" id="UP000005204">
    <property type="component" value="Unassembled WGS sequence"/>
</dbReference>
<organism evidence="2 3">
    <name type="scientific">Bombyx mori</name>
    <name type="common">Silk moth</name>
    <dbReference type="NCBI Taxonomy" id="7091"/>
    <lineage>
        <taxon>Eukaryota</taxon>
        <taxon>Metazoa</taxon>
        <taxon>Ecdysozoa</taxon>
        <taxon>Arthropoda</taxon>
        <taxon>Hexapoda</taxon>
        <taxon>Insecta</taxon>
        <taxon>Pterygota</taxon>
        <taxon>Neoptera</taxon>
        <taxon>Endopterygota</taxon>
        <taxon>Lepidoptera</taxon>
        <taxon>Glossata</taxon>
        <taxon>Ditrysia</taxon>
        <taxon>Bombycoidea</taxon>
        <taxon>Bombycidae</taxon>
        <taxon>Bombycinae</taxon>
        <taxon>Bombyx</taxon>
    </lineage>
</organism>
<accession>A0A8R2M7L8</accession>
<keyword evidence="3" id="KW-1185">Reference proteome</keyword>
<dbReference type="EnsemblMetazoa" id="XM_038020647.1">
    <property type="protein sequence ID" value="XP_037876575.1"/>
    <property type="gene ID" value="LOC119630635"/>
</dbReference>
<feature type="region of interest" description="Disordered" evidence="1">
    <location>
        <begin position="100"/>
        <end position="119"/>
    </location>
</feature>
<feature type="region of interest" description="Disordered" evidence="1">
    <location>
        <begin position="1"/>
        <end position="23"/>
    </location>
</feature>
<sequence>MELEAGTDPPDPNITEETTDTTNSRFSQPIFFCDEFDLSNVSEFVNVKSKKSQKKKQLVNSFKPKISDKQLSLRPLQQALAGNLANNVNKLIVPPRQIVQTSPEPTSASPSMTPSETPMADSVYRKKYTEQDPGPYMVHVTLISDSNSTTSLHPLKFGNFLKKSNLGNILQDGIKRVGRNRLAITFKTHSDANIFISNMSMNPLYNVVIPTYNICKMGLIKGIPQEWTHEDIVDNLQIPEGYGQIIKSRRLNRKSVNSDGTSWIPTQTVVLTFDGQSLPSRVYSFFSSIPVEQYIYPTVQCFNCCRFGHTRVQCRSKPRCNKCAGEHSGLACNTETFSCVNCRGEHMATNKSCPEFSRQTNIKKHMSQNPISYQEASKLFPIVKKSYSQITSSIPLSAQSLNDVDSSNSVSYKKTVIKKPKQASILNKGYDKSEYKSLIRSISFDESQGKVGSALQSNKEKDTQLPSSDTLNKLLSTLINIIANSELPEHVALSLINNISLSIFNIFKYGQSPPVEL</sequence>
<dbReference type="AlphaFoldDB" id="A0A8R2M7L8"/>
<dbReference type="EnsemblMetazoa" id="XM_038020649.1">
    <property type="protein sequence ID" value="XP_037876577.1"/>
    <property type="gene ID" value="LOC119630635"/>
</dbReference>
<reference evidence="3" key="1">
    <citation type="journal article" date="2008" name="Insect Biochem. Mol. Biol.">
        <title>The genome of a lepidopteran model insect, the silkworm Bombyx mori.</title>
        <authorList>
            <consortium name="International Silkworm Genome Consortium"/>
        </authorList>
    </citation>
    <scope>NUCLEOTIDE SEQUENCE [LARGE SCALE GENOMIC DNA]</scope>
    <source>
        <strain evidence="3">p50T</strain>
    </source>
</reference>
<evidence type="ECO:0008006" key="4">
    <source>
        <dbReference type="Google" id="ProtNLM"/>
    </source>
</evidence>
<protein>
    <recommendedName>
        <fullName evidence="4">Gag-like protein</fullName>
    </recommendedName>
</protein>
<proteinExistence type="predicted"/>
<feature type="compositionally biased region" description="Polar residues" evidence="1">
    <location>
        <begin position="100"/>
        <end position="116"/>
    </location>
</feature>